<evidence type="ECO:0000256" key="7">
    <source>
        <dbReference type="ARBA" id="ARBA00022989"/>
    </source>
</evidence>
<keyword evidence="7" id="KW-1133">Transmembrane helix</keyword>
<dbReference type="Pfam" id="PF26002">
    <property type="entry name" value="Beta-barrel_AprE"/>
    <property type="match status" value="1"/>
</dbReference>
<evidence type="ECO:0000259" key="11">
    <source>
        <dbReference type="Pfam" id="PF26002"/>
    </source>
</evidence>
<comment type="subcellular location">
    <subcellularLocation>
        <location evidence="1 9">Cell inner membrane</location>
        <topology evidence="1 9">Single-pass membrane protein</topology>
    </subcellularLocation>
</comment>
<accession>A0A2W4CW72</accession>
<evidence type="ECO:0000256" key="5">
    <source>
        <dbReference type="ARBA" id="ARBA00022519"/>
    </source>
</evidence>
<dbReference type="NCBIfam" id="TIGR01843">
    <property type="entry name" value="type_I_hlyD"/>
    <property type="match status" value="1"/>
</dbReference>
<organism evidence="12 13">
    <name type="scientific">Rhizobium tubonense</name>
    <dbReference type="NCBI Taxonomy" id="484088"/>
    <lineage>
        <taxon>Bacteria</taxon>
        <taxon>Pseudomonadati</taxon>
        <taxon>Pseudomonadota</taxon>
        <taxon>Alphaproteobacteria</taxon>
        <taxon>Hyphomicrobiales</taxon>
        <taxon>Rhizobiaceae</taxon>
        <taxon>Rhizobium/Agrobacterium group</taxon>
        <taxon>Rhizobium</taxon>
    </lineage>
</organism>
<evidence type="ECO:0000256" key="9">
    <source>
        <dbReference type="RuleBase" id="RU365093"/>
    </source>
</evidence>
<dbReference type="OrthoDB" id="9810980at2"/>
<evidence type="ECO:0000313" key="12">
    <source>
        <dbReference type="EMBL" id="PZM15068.1"/>
    </source>
</evidence>
<comment type="caution">
    <text evidence="12">The sequence shown here is derived from an EMBL/GenBank/DDBJ whole genome shotgun (WGS) entry which is preliminary data.</text>
</comment>
<dbReference type="Gene3D" id="2.40.30.170">
    <property type="match status" value="1"/>
</dbReference>
<evidence type="ECO:0000256" key="2">
    <source>
        <dbReference type="ARBA" id="ARBA00009477"/>
    </source>
</evidence>
<dbReference type="AlphaFoldDB" id="A0A2W4CW72"/>
<keyword evidence="8" id="KW-0472">Membrane</keyword>
<dbReference type="PANTHER" id="PTHR30386">
    <property type="entry name" value="MEMBRANE FUSION SUBUNIT OF EMRAB-TOLC MULTIDRUG EFFLUX PUMP"/>
    <property type="match status" value="1"/>
</dbReference>
<reference evidence="12 13" key="1">
    <citation type="journal article" date="2018" name="Sci. Rep.">
        <title>Rhizobium tumorigenes sp. nov., a novel plant tumorigenic bacterium isolated from cane gall tumors on thornless blackberry.</title>
        <authorList>
            <person name="Kuzmanovi N."/>
            <person name="Smalla K."/>
            <person name="Gronow S."/>
            <person name="PuBawska J."/>
        </authorList>
    </citation>
    <scope>NUCLEOTIDE SEQUENCE [LARGE SCALE GENOMIC DNA]</scope>
    <source>
        <strain evidence="12 13">CCBAU 85046</strain>
    </source>
</reference>
<keyword evidence="4 9" id="KW-1003">Cell membrane</keyword>
<evidence type="ECO:0000256" key="1">
    <source>
        <dbReference type="ARBA" id="ARBA00004377"/>
    </source>
</evidence>
<dbReference type="InterPro" id="IPR050739">
    <property type="entry name" value="MFP"/>
</dbReference>
<dbReference type="Pfam" id="PF25994">
    <property type="entry name" value="HH_AprE"/>
    <property type="match status" value="1"/>
</dbReference>
<dbReference type="InterPro" id="IPR010129">
    <property type="entry name" value="T1SS_HlyD"/>
</dbReference>
<dbReference type="InterPro" id="IPR058982">
    <property type="entry name" value="Beta-barrel_AprE"/>
</dbReference>
<keyword evidence="6" id="KW-0812">Transmembrane</keyword>
<name>A0A2W4CW72_9HYPH</name>
<dbReference type="InterPro" id="IPR058781">
    <property type="entry name" value="HH_AprE-like"/>
</dbReference>
<comment type="similarity">
    <text evidence="2 9">Belongs to the membrane fusion protein (MFP) (TC 8.A.1) family.</text>
</comment>
<evidence type="ECO:0000256" key="4">
    <source>
        <dbReference type="ARBA" id="ARBA00022475"/>
    </source>
</evidence>
<dbReference type="GO" id="GO:0015031">
    <property type="term" value="P:protein transport"/>
    <property type="evidence" value="ECO:0007669"/>
    <property type="project" value="InterPro"/>
</dbReference>
<sequence>MTGYSAPLAEKAIARLTLTALAAVFLLVGVLGGLAATTHLSGAAIASGTLVVDSYVKPVQHLKGGTVGEIFVKNGDRVAASQILVHLDDTQTLANLGIISKRLSQLAARSSRLTAERDGKDGIAFPTELAAASGAPEIAAMIDGETRLFNDRRASKIGKKAQLMERIHQLAQEADGLNAQQDGKRSAIEIIGKELADLQPLLQQRIIPATRVYSLQRDAADLTGQLGNLVASTAETKGKIAETELQIIQVDDDQRTEVSDQLRQAQGEAGEYSERLIAAQDELKHIDIRAPQAGIVHQLAVHAPGAVITPGEAIMQIVPSQDALTPEVKLSPQDIDQVRSGQSVVLRFSAFNQRDTPELNGIVTGVSADLTTDQRTGQSYYSLRVKVPDEEWLRLGNLAPVAGMPVEAFIQTGDRTALAYLTKPFTDQVARAFKEE</sequence>
<dbReference type="PANTHER" id="PTHR30386:SF17">
    <property type="entry name" value="ALKALINE PROTEASE SECRETION PROTEIN APRE"/>
    <property type="match status" value="1"/>
</dbReference>
<dbReference type="Proteomes" id="UP000248925">
    <property type="component" value="Unassembled WGS sequence"/>
</dbReference>
<gene>
    <name evidence="12" type="ORF">CPY51_08470</name>
</gene>
<protein>
    <recommendedName>
        <fullName evidence="9">Membrane fusion protein (MFP) family protein</fullName>
    </recommendedName>
</protein>
<dbReference type="GO" id="GO:0005886">
    <property type="term" value="C:plasma membrane"/>
    <property type="evidence" value="ECO:0007669"/>
    <property type="project" value="UniProtKB-SubCell"/>
</dbReference>
<proteinExistence type="inferred from homology"/>
<evidence type="ECO:0000259" key="10">
    <source>
        <dbReference type="Pfam" id="PF25994"/>
    </source>
</evidence>
<keyword evidence="5 9" id="KW-0997">Cell inner membrane</keyword>
<keyword evidence="13" id="KW-1185">Reference proteome</keyword>
<feature type="domain" description="AprE-like long alpha-helical hairpin" evidence="10">
    <location>
        <begin position="94"/>
        <end position="282"/>
    </location>
</feature>
<evidence type="ECO:0000256" key="8">
    <source>
        <dbReference type="ARBA" id="ARBA00023136"/>
    </source>
</evidence>
<evidence type="ECO:0000313" key="13">
    <source>
        <dbReference type="Proteomes" id="UP000248925"/>
    </source>
</evidence>
<keyword evidence="3 9" id="KW-0813">Transport</keyword>
<evidence type="ECO:0000256" key="6">
    <source>
        <dbReference type="ARBA" id="ARBA00022692"/>
    </source>
</evidence>
<dbReference type="RefSeq" id="WP_111159833.1">
    <property type="nucleotide sequence ID" value="NZ_PCDP01000028.1"/>
</dbReference>
<feature type="domain" description="AprE-like beta-barrel" evidence="11">
    <location>
        <begin position="325"/>
        <end position="413"/>
    </location>
</feature>
<evidence type="ECO:0000256" key="3">
    <source>
        <dbReference type="ARBA" id="ARBA00022448"/>
    </source>
</evidence>
<dbReference type="PRINTS" id="PR01490">
    <property type="entry name" value="RTXTOXIND"/>
</dbReference>
<dbReference type="EMBL" id="PCDP01000028">
    <property type="protein sequence ID" value="PZM15068.1"/>
    <property type="molecule type" value="Genomic_DNA"/>
</dbReference>